<sequence>MTSAPDPTSRSLVLDNGLTVLLRHVPGARQAAAVVRVAAGSHDEPAAWPGLAHFIEHLLFLGGHRYPGDQRLMPFIQACGGRLNASTQAHHTDYFFELPPAALDDGLARLLDMLAMPQLEVEAQLREREVLQAEYQARAADASTLAQSALAAALAPGHPLADFHAGNRASLAVEDPVFQGALALFHRSHYQGARMRLVLLGPQPLDELAELARRHGALLPAGAPAAERQVPPLLPLFSHSLRLCLPGAPRYWLAFALEGQPATLPQAVDLLRELLQDEADGSLQAWLGEQGLCDGLQLSVPHLDQGQALLVLDIALADGHLDSRARLEAALFHWLAALREQEPWQDLLARHPMRTGHSRPAPLEQARSLMERDPGQAPLDARSLHRLLAQLAPPRLVRLFASGEPLQGRVEVAGFQLELEEAGIPAWPAIDVRWRFAGVPVFSPFAVPAALGALGEMPLIQHPGDAERAALFLRWRLPAGLATAGFYQALQRGLRSTQSRAQQQGISLEFIEQGRDWRLALRGAAEMLPAVLDATFRVLLEPPLAACDQGLRLHRAWLKRQAAELPIRQLLQHLPGVLDAAVPRTEVARAVTPARLAGHWAHAAWDVMAVGLDAGQRELLHGLLRRLPGQRLPRDHAPAVLAPSYRWHRPDAVEGEAALLLFCPLPDRHALTEASWQWLARCLEADFYQRLRSELQLGYAVFSGFRLINGQAGLLFGVQSPSATVAQVLGHIETFLAGLDQALGDGEAARQALLAQLREGGEDDAERAWNLHLAGHSPDWPRRVADALEHATRDDVLAALQALQQGRGGWLVLANDERPGPRWH</sequence>
<dbReference type="InterPro" id="IPR054734">
    <property type="entry name" value="PqqF-like_C_4"/>
</dbReference>
<evidence type="ECO:0000256" key="1">
    <source>
        <dbReference type="ARBA" id="ARBA00001947"/>
    </source>
</evidence>
<organism evidence="18">
    <name type="scientific">Pseudomonas solani</name>
    <dbReference type="NCBI Taxonomy" id="2731552"/>
    <lineage>
        <taxon>Bacteria</taxon>
        <taxon>Pseudomonadati</taxon>
        <taxon>Pseudomonadota</taxon>
        <taxon>Gammaproteobacteria</taxon>
        <taxon>Pseudomonadales</taxon>
        <taxon>Pseudomonadaceae</taxon>
        <taxon>Pseudomonas</taxon>
    </lineage>
</organism>
<dbReference type="Pfam" id="PF00675">
    <property type="entry name" value="Peptidase_M16"/>
    <property type="match status" value="1"/>
</dbReference>
<evidence type="ECO:0000256" key="3">
    <source>
        <dbReference type="ARBA" id="ARBA00007261"/>
    </source>
</evidence>
<dbReference type="GO" id="GO:0008270">
    <property type="term" value="F:zinc ion binding"/>
    <property type="evidence" value="ECO:0007669"/>
    <property type="project" value="InterPro"/>
</dbReference>
<dbReference type="PANTHER" id="PTHR43690:SF18">
    <property type="entry name" value="INSULIN-DEGRADING ENZYME-RELATED"/>
    <property type="match status" value="1"/>
</dbReference>
<evidence type="ECO:0000256" key="7">
    <source>
        <dbReference type="ARBA" id="ARBA00022801"/>
    </source>
</evidence>
<dbReference type="PANTHER" id="PTHR43690">
    <property type="entry name" value="NARDILYSIN"/>
    <property type="match status" value="1"/>
</dbReference>
<dbReference type="InterPro" id="IPR050626">
    <property type="entry name" value="Peptidase_M16"/>
</dbReference>
<dbReference type="InterPro" id="IPR054733">
    <property type="entry name" value="PqqF_C_3"/>
</dbReference>
<evidence type="ECO:0000256" key="8">
    <source>
        <dbReference type="ARBA" id="ARBA00022833"/>
    </source>
</evidence>
<dbReference type="RefSeq" id="WP_350446709.1">
    <property type="nucleotide sequence ID" value="NZ_CP158373.1"/>
</dbReference>
<dbReference type="GO" id="GO:0004222">
    <property type="term" value="F:metalloendopeptidase activity"/>
    <property type="evidence" value="ECO:0007669"/>
    <property type="project" value="InterPro"/>
</dbReference>
<evidence type="ECO:0000256" key="2">
    <source>
        <dbReference type="ARBA" id="ARBA00004886"/>
    </source>
</evidence>
<accession>A0AAU7XYD5</accession>
<evidence type="ECO:0000256" key="11">
    <source>
        <dbReference type="ARBA" id="ARBA00024932"/>
    </source>
</evidence>
<dbReference type="GO" id="GO:0006508">
    <property type="term" value="P:proteolysis"/>
    <property type="evidence" value="ECO:0007669"/>
    <property type="project" value="UniProtKB-KW"/>
</dbReference>
<evidence type="ECO:0000256" key="10">
    <source>
        <dbReference type="ARBA" id="ARBA00023049"/>
    </source>
</evidence>
<comment type="similarity">
    <text evidence="3 13">Belongs to the peptidase M16 family.</text>
</comment>
<feature type="domain" description="Peptidase M16 C-terminal" evidence="15">
    <location>
        <begin position="182"/>
        <end position="350"/>
    </location>
</feature>
<evidence type="ECO:0000259" key="16">
    <source>
        <dbReference type="Pfam" id="PF22455"/>
    </source>
</evidence>
<feature type="domain" description="Peptidase M16 N-terminal" evidence="14">
    <location>
        <begin position="20"/>
        <end position="160"/>
    </location>
</feature>
<reference evidence="18" key="1">
    <citation type="submission" date="2023-08" db="EMBL/GenBank/DDBJ databases">
        <title>Increased levels of nutrients transform a symbiont into a lethal pathobiont.</title>
        <authorList>
            <person name="Lachnit T."/>
            <person name="Ulrich L."/>
            <person name="Willmer F.M."/>
            <person name="Hasenbein T."/>
            <person name="Steiner L.X."/>
            <person name="Wolters M."/>
            <person name="Herbst E.M."/>
            <person name="Deines P."/>
        </authorList>
    </citation>
    <scope>NUCLEOTIDE SEQUENCE</scope>
    <source>
        <strain evidence="18">T3</strain>
    </source>
</reference>
<evidence type="ECO:0000256" key="6">
    <source>
        <dbReference type="ARBA" id="ARBA00022723"/>
    </source>
</evidence>
<feature type="domain" description="Coenzyme PQQ synthesis protein F C-terminal lobe" evidence="16">
    <location>
        <begin position="469"/>
        <end position="609"/>
    </location>
</feature>
<feature type="domain" description="Coenzyme PQQ synthesis protein F-like C-terminal lobe" evidence="17">
    <location>
        <begin position="679"/>
        <end position="768"/>
    </location>
</feature>
<dbReference type="InterPro" id="IPR011765">
    <property type="entry name" value="Pept_M16_N"/>
</dbReference>
<gene>
    <name evidence="18" type="primary">pqqF</name>
    <name evidence="18" type="ORF">ABS648_21815</name>
</gene>
<dbReference type="Pfam" id="PF22455">
    <property type="entry name" value="PqqF_C_3"/>
    <property type="match status" value="1"/>
</dbReference>
<comment type="cofactor">
    <cofactor evidence="1">
        <name>Zn(2+)</name>
        <dbReference type="ChEBI" id="CHEBI:29105"/>
    </cofactor>
</comment>
<evidence type="ECO:0000256" key="9">
    <source>
        <dbReference type="ARBA" id="ARBA00022905"/>
    </source>
</evidence>
<dbReference type="InterPro" id="IPR011249">
    <property type="entry name" value="Metalloenz_LuxS/M16"/>
</dbReference>
<dbReference type="InterPro" id="IPR001431">
    <property type="entry name" value="Pept_M16_Zn_BS"/>
</dbReference>
<keyword evidence="5" id="KW-0645">Protease</keyword>
<evidence type="ECO:0000259" key="14">
    <source>
        <dbReference type="Pfam" id="PF00675"/>
    </source>
</evidence>
<proteinExistence type="inferred from homology"/>
<evidence type="ECO:0000259" key="17">
    <source>
        <dbReference type="Pfam" id="PF22456"/>
    </source>
</evidence>
<dbReference type="InterPro" id="IPR011844">
    <property type="entry name" value="PQQ_synth_PqqF"/>
</dbReference>
<evidence type="ECO:0000256" key="4">
    <source>
        <dbReference type="ARBA" id="ARBA00015088"/>
    </source>
</evidence>
<dbReference type="EMBL" id="CP158373">
    <property type="protein sequence ID" value="XBY62569.1"/>
    <property type="molecule type" value="Genomic_DNA"/>
</dbReference>
<evidence type="ECO:0000259" key="15">
    <source>
        <dbReference type="Pfam" id="PF05193"/>
    </source>
</evidence>
<evidence type="ECO:0000313" key="18">
    <source>
        <dbReference type="EMBL" id="XBY62569.1"/>
    </source>
</evidence>
<comment type="function">
    <text evidence="11">Required for coenzyme pyrroloquinoline quinone (PQQ) biosynthesis. It is thought that this protein is a protease that cleaves peptides bond in a small peptide (gene pqqA), providing the glutamate and tyrosine residues which are necessary for the synthesis of PQQ.</text>
</comment>
<dbReference type="Gene3D" id="3.30.830.10">
    <property type="entry name" value="Metalloenzyme, LuxS/M16 peptidase-like"/>
    <property type="match status" value="3"/>
</dbReference>
<evidence type="ECO:0000256" key="5">
    <source>
        <dbReference type="ARBA" id="ARBA00022670"/>
    </source>
</evidence>
<evidence type="ECO:0000256" key="12">
    <source>
        <dbReference type="ARBA" id="ARBA00030977"/>
    </source>
</evidence>
<dbReference type="GO" id="GO:0005737">
    <property type="term" value="C:cytoplasm"/>
    <property type="evidence" value="ECO:0007669"/>
    <property type="project" value="UniProtKB-ARBA"/>
</dbReference>
<dbReference type="InterPro" id="IPR007863">
    <property type="entry name" value="Peptidase_M16_C"/>
</dbReference>
<keyword evidence="7 18" id="KW-0378">Hydrolase</keyword>
<name>A0AAU7XYD5_9PSED</name>
<protein>
    <recommendedName>
        <fullName evidence="4">Coenzyme PQQ synthesis protein F</fullName>
    </recommendedName>
    <alternativeName>
        <fullName evidence="12">Pyrroloquinoline quinone biosynthesis protein F</fullName>
    </alternativeName>
</protein>
<dbReference type="SUPFAM" id="SSF63411">
    <property type="entry name" value="LuxS/MPP-like metallohydrolase"/>
    <property type="match status" value="3"/>
</dbReference>
<keyword evidence="10" id="KW-0482">Metalloprotease</keyword>
<comment type="pathway">
    <text evidence="2">Cofactor biosynthesis; pyrroloquinoline quinone biosynthesis.</text>
</comment>
<dbReference type="NCBIfam" id="TIGR02110">
    <property type="entry name" value="PQQ_syn_pqqF"/>
    <property type="match status" value="1"/>
</dbReference>
<dbReference type="AlphaFoldDB" id="A0AAU7XYD5"/>
<dbReference type="PROSITE" id="PS00143">
    <property type="entry name" value="INSULINASE"/>
    <property type="match status" value="1"/>
</dbReference>
<dbReference type="GO" id="GO:0018189">
    <property type="term" value="P:pyrroloquinoline quinone biosynthetic process"/>
    <property type="evidence" value="ECO:0007669"/>
    <property type="project" value="UniProtKB-KW"/>
</dbReference>
<dbReference type="Pfam" id="PF05193">
    <property type="entry name" value="Peptidase_M16_C"/>
    <property type="match status" value="1"/>
</dbReference>
<evidence type="ECO:0000256" key="13">
    <source>
        <dbReference type="RuleBase" id="RU004447"/>
    </source>
</evidence>
<keyword evidence="8" id="KW-0862">Zinc</keyword>
<keyword evidence="9" id="KW-0884">PQQ biosynthesis</keyword>
<keyword evidence="6" id="KW-0479">Metal-binding</keyword>
<dbReference type="Pfam" id="PF22456">
    <property type="entry name" value="PqqF-like_C_4"/>
    <property type="match status" value="1"/>
</dbReference>